<protein>
    <recommendedName>
        <fullName evidence="1">Antitoxin-like ribbon-helix-helix domain-containing protein</fullName>
    </recommendedName>
</protein>
<keyword evidence="3" id="KW-1185">Reference proteome</keyword>
<dbReference type="InterPro" id="IPR046765">
    <property type="entry name" value="Antitox_RHH"/>
</dbReference>
<dbReference type="Proteomes" id="UP001267426">
    <property type="component" value="Unassembled WGS sequence"/>
</dbReference>
<evidence type="ECO:0000313" key="3">
    <source>
        <dbReference type="Proteomes" id="UP001267426"/>
    </source>
</evidence>
<accession>A0ABU3BV78</accession>
<organism evidence="2 3">
    <name type="scientific">Rubrivirga litoralis</name>
    <dbReference type="NCBI Taxonomy" id="3075598"/>
    <lineage>
        <taxon>Bacteria</taxon>
        <taxon>Pseudomonadati</taxon>
        <taxon>Rhodothermota</taxon>
        <taxon>Rhodothermia</taxon>
        <taxon>Rhodothermales</taxon>
        <taxon>Rubricoccaceae</taxon>
        <taxon>Rubrivirga</taxon>
    </lineage>
</organism>
<name>A0ABU3BV78_9BACT</name>
<reference evidence="2 3" key="1">
    <citation type="submission" date="2023-09" db="EMBL/GenBank/DDBJ databases">
        <authorList>
            <person name="Rey-Velasco X."/>
        </authorList>
    </citation>
    <scope>NUCLEOTIDE SEQUENCE [LARGE SCALE GENOMIC DNA]</scope>
    <source>
        <strain evidence="2 3">F394</strain>
    </source>
</reference>
<evidence type="ECO:0000259" key="1">
    <source>
        <dbReference type="Pfam" id="PF20605"/>
    </source>
</evidence>
<comment type="caution">
    <text evidence="2">The sequence shown here is derived from an EMBL/GenBank/DDBJ whole genome shotgun (WGS) entry which is preliminary data.</text>
</comment>
<proteinExistence type="predicted"/>
<evidence type="ECO:0000313" key="2">
    <source>
        <dbReference type="EMBL" id="MDT0633199.1"/>
    </source>
</evidence>
<dbReference type="EMBL" id="JAVRHT010000060">
    <property type="protein sequence ID" value="MDT0633199.1"/>
    <property type="molecule type" value="Genomic_DNA"/>
</dbReference>
<sequence length="64" mass="7331">MSQDADVSRRKDASSDVKRKHFRVEKKVATRFAILAKERDTTETALLHEAIGLLFEKYGVDVPR</sequence>
<feature type="domain" description="Antitoxin-like ribbon-helix-helix" evidence="1">
    <location>
        <begin position="27"/>
        <end position="59"/>
    </location>
</feature>
<dbReference type="Pfam" id="PF20605">
    <property type="entry name" value="Antitox_RHH"/>
    <property type="match status" value="1"/>
</dbReference>
<dbReference type="RefSeq" id="WP_311665862.1">
    <property type="nucleotide sequence ID" value="NZ_JAVRHT010000060.1"/>
</dbReference>
<gene>
    <name evidence="2" type="ORF">RM540_15700</name>
</gene>